<feature type="transmembrane region" description="Helical" evidence="1">
    <location>
        <begin position="435"/>
        <end position="453"/>
    </location>
</feature>
<keyword evidence="1" id="KW-1133">Transmembrane helix</keyword>
<feature type="transmembrane region" description="Helical" evidence="1">
    <location>
        <begin position="270"/>
        <end position="289"/>
    </location>
</feature>
<evidence type="ECO:0008006" key="4">
    <source>
        <dbReference type="Google" id="ProtNLM"/>
    </source>
</evidence>
<evidence type="ECO:0000256" key="1">
    <source>
        <dbReference type="SAM" id="Phobius"/>
    </source>
</evidence>
<dbReference type="AlphaFoldDB" id="A0A2H0YQE6"/>
<feature type="transmembrane region" description="Helical" evidence="1">
    <location>
        <begin position="296"/>
        <end position="315"/>
    </location>
</feature>
<keyword evidence="1" id="KW-0812">Transmembrane</keyword>
<feature type="transmembrane region" description="Helical" evidence="1">
    <location>
        <begin position="134"/>
        <end position="153"/>
    </location>
</feature>
<accession>A0A2H0YQE6</accession>
<evidence type="ECO:0000313" key="3">
    <source>
        <dbReference type="Proteomes" id="UP000236845"/>
    </source>
</evidence>
<protein>
    <recommendedName>
        <fullName evidence="4">O-antigen ligase domain-containing protein</fullName>
    </recommendedName>
</protein>
<proteinExistence type="predicted"/>
<feature type="transmembrane region" description="Helical" evidence="1">
    <location>
        <begin position="28"/>
        <end position="47"/>
    </location>
</feature>
<feature type="transmembrane region" description="Helical" evidence="1">
    <location>
        <begin position="403"/>
        <end position="423"/>
    </location>
</feature>
<feature type="transmembrane region" description="Helical" evidence="1">
    <location>
        <begin position="165"/>
        <end position="187"/>
    </location>
</feature>
<feature type="transmembrane region" description="Helical" evidence="1">
    <location>
        <begin position="109"/>
        <end position="128"/>
    </location>
</feature>
<keyword evidence="1" id="KW-0472">Membrane</keyword>
<reference evidence="3" key="1">
    <citation type="submission" date="2017-09" db="EMBL/GenBank/DDBJ databases">
        <title>Depth-based differentiation of microbial function through sediment-hosted aquifers and enrichment of novel symbionts in the deep terrestrial subsurface.</title>
        <authorList>
            <person name="Probst A.J."/>
            <person name="Ladd B."/>
            <person name="Jarett J.K."/>
            <person name="Geller-Mcgrath D.E."/>
            <person name="Sieber C.M.K."/>
            <person name="Emerson J.B."/>
            <person name="Anantharaman K."/>
            <person name="Thomas B.C."/>
            <person name="Malmstrom R."/>
            <person name="Stieglmeier M."/>
            <person name="Klingl A."/>
            <person name="Woyke T."/>
            <person name="Ryan C.M."/>
            <person name="Banfield J.F."/>
        </authorList>
    </citation>
    <scope>NUCLEOTIDE SEQUENCE [LARGE SCALE GENOMIC DNA]</scope>
</reference>
<feature type="transmembrane region" description="Helical" evidence="1">
    <location>
        <begin position="220"/>
        <end position="240"/>
    </location>
</feature>
<gene>
    <name evidence="2" type="ORF">COT26_01760</name>
</gene>
<dbReference type="Proteomes" id="UP000236845">
    <property type="component" value="Unassembled WGS sequence"/>
</dbReference>
<feature type="transmembrane region" description="Helical" evidence="1">
    <location>
        <begin position="54"/>
        <end position="72"/>
    </location>
</feature>
<evidence type="ECO:0000313" key="2">
    <source>
        <dbReference type="EMBL" id="PIS40724.1"/>
    </source>
</evidence>
<sequence length="486" mass="53394">MKFSTISKITLILLAIEAASFLSWQFPVLGVLFWILVVGLTFGVALVRMDLGLGIVMAELVLGGKGYLFSLPVNSFDLSIRIGIFLAVFAAWLIQVIKARNFWGSQFNFRWLWLGFGGIVAWAILIGILRGNGLSPVFFDANAFLFLGLAPAFGKLRTRREFFSLITFIFAAIIVLAIKTGLTQGLFNHIPSTSLVNCYKWIRDTGVGEITYIIGRLYRVFFQSQVYGLLGFFLGIGLAIARPKQRWLSTIIAGLSVFVVIVSLSRSFWLGGGVALGLGFLAIVFWPAIRSNLGKIFLHSSIAFLIGFLLFFWVLNFPYLWGGGVKVGSLVRSRANIQTESAASSRKELLPVIDKAIFNHPILGSGFGAALTYKTKDPRVNQADTPGGVNYTTTAFELGYHAFAMQFGLPLFIAFLILLISILKKGLRLLRLENANGAIVGGLLLSLIAVFTLHLTTPYLNHPLGLGFILISLCAFAILDPRYAEK</sequence>
<feature type="transmembrane region" description="Helical" evidence="1">
    <location>
        <begin position="78"/>
        <end position="97"/>
    </location>
</feature>
<feature type="transmembrane region" description="Helical" evidence="1">
    <location>
        <begin position="247"/>
        <end position="264"/>
    </location>
</feature>
<comment type="caution">
    <text evidence="2">The sequence shown here is derived from an EMBL/GenBank/DDBJ whole genome shotgun (WGS) entry which is preliminary data.</text>
</comment>
<dbReference type="EMBL" id="PEXW01000038">
    <property type="protein sequence ID" value="PIS40724.1"/>
    <property type="molecule type" value="Genomic_DNA"/>
</dbReference>
<organism evidence="2 3">
    <name type="scientific">Candidatus Kerfeldbacteria bacterium CG08_land_8_20_14_0_20_43_14</name>
    <dbReference type="NCBI Taxonomy" id="2014246"/>
    <lineage>
        <taxon>Bacteria</taxon>
        <taxon>Candidatus Kerfeldiibacteriota</taxon>
    </lineage>
</organism>
<name>A0A2H0YQE6_9BACT</name>
<feature type="transmembrane region" description="Helical" evidence="1">
    <location>
        <begin position="459"/>
        <end position="479"/>
    </location>
</feature>